<accession>A0AA35TW18</accession>
<dbReference type="SUPFAM" id="SSF48452">
    <property type="entry name" value="TPR-like"/>
    <property type="match status" value="1"/>
</dbReference>
<dbReference type="EMBL" id="CASHTH010004143">
    <property type="protein sequence ID" value="CAI8054096.1"/>
    <property type="molecule type" value="Genomic_DNA"/>
</dbReference>
<keyword evidence="2" id="KW-1185">Reference proteome</keyword>
<sequence length="385" mass="43329">MHDPIAELLAAHFPAESRKTLPSMESVAMDMAGLRRLVREGCYHAALELTGRFLSAHGQGLGQAGQPSLHTHKTLQMWGARLALLVVMQQFREAEVEMEAFGELVNPDLFYQYHTHNYPDKTGSMVPFSMRLLHAQLPVLTGNHQLSLDRLCQLQHTCHQVLSEVRRGYLPFVTEPLTPEDQQVAETLWMERLTRVKFCLANTLVAMQDYLLAVEVYEGLLEELPGLRSQLLSVMGRLHLTLGDLPSAQTLFSLAEDRDEKEEGEEERMVRTHINQGLVNVFLCHWQLAKDSFESALQLEPTNTTLKNNIAVCTFYQGYLKECIRELEGVVRWSPPSSLQPALLTNLTATYDLESSSAHSKKLSFLPLLGQHVGEGFPLSSLGLR</sequence>
<proteinExistence type="predicted"/>
<dbReference type="GO" id="GO:0030008">
    <property type="term" value="C:TRAPP complex"/>
    <property type="evidence" value="ECO:0007669"/>
    <property type="project" value="TreeGrafter"/>
</dbReference>
<evidence type="ECO:0000313" key="1">
    <source>
        <dbReference type="EMBL" id="CAI8054096.1"/>
    </source>
</evidence>
<dbReference type="GO" id="GO:0005794">
    <property type="term" value="C:Golgi apparatus"/>
    <property type="evidence" value="ECO:0007669"/>
    <property type="project" value="TreeGrafter"/>
</dbReference>
<dbReference type="PANTHER" id="PTHR21581">
    <property type="entry name" value="D-ALANYL-D-ALANINE CARBOXYPEPTIDASE"/>
    <property type="match status" value="1"/>
</dbReference>
<dbReference type="Gene3D" id="1.25.40.10">
    <property type="entry name" value="Tetratricopeptide repeat domain"/>
    <property type="match status" value="1"/>
</dbReference>
<dbReference type="Proteomes" id="UP001174909">
    <property type="component" value="Unassembled WGS sequence"/>
</dbReference>
<reference evidence="1" key="1">
    <citation type="submission" date="2023-03" db="EMBL/GenBank/DDBJ databases">
        <authorList>
            <person name="Steffen K."/>
            <person name="Cardenas P."/>
        </authorList>
    </citation>
    <scope>NUCLEOTIDE SEQUENCE</scope>
</reference>
<evidence type="ECO:0000313" key="2">
    <source>
        <dbReference type="Proteomes" id="UP001174909"/>
    </source>
</evidence>
<name>A0AA35TW18_GEOBA</name>
<protein>
    <submittedName>
        <fullName evidence="1">Trafficking protein particle complex subunit 12</fullName>
    </submittedName>
</protein>
<dbReference type="InterPro" id="IPR011990">
    <property type="entry name" value="TPR-like_helical_dom_sf"/>
</dbReference>
<dbReference type="PANTHER" id="PTHR21581:SF6">
    <property type="entry name" value="TRAFFICKING PROTEIN PARTICLE COMPLEX SUBUNIT 12"/>
    <property type="match status" value="1"/>
</dbReference>
<gene>
    <name evidence="1" type="ORF">GBAR_LOCUS29563</name>
</gene>
<dbReference type="InterPro" id="IPR019734">
    <property type="entry name" value="TPR_rpt"/>
</dbReference>
<comment type="caution">
    <text evidence="1">The sequence shown here is derived from an EMBL/GenBank/DDBJ whole genome shotgun (WGS) entry which is preliminary data.</text>
</comment>
<organism evidence="1 2">
    <name type="scientific">Geodia barretti</name>
    <name type="common">Barrett's horny sponge</name>
    <dbReference type="NCBI Taxonomy" id="519541"/>
    <lineage>
        <taxon>Eukaryota</taxon>
        <taxon>Metazoa</taxon>
        <taxon>Porifera</taxon>
        <taxon>Demospongiae</taxon>
        <taxon>Heteroscleromorpha</taxon>
        <taxon>Tetractinellida</taxon>
        <taxon>Astrophorina</taxon>
        <taxon>Geodiidae</taxon>
        <taxon>Geodia</taxon>
    </lineage>
</organism>
<dbReference type="SMART" id="SM00028">
    <property type="entry name" value="TPR"/>
    <property type="match status" value="3"/>
</dbReference>
<dbReference type="AlphaFoldDB" id="A0AA35TW18"/>